<dbReference type="AlphaFoldDB" id="W9QIG8"/>
<gene>
    <name evidence="6" type="ORF">L484_002792</name>
</gene>
<evidence type="ECO:0000256" key="4">
    <source>
        <dbReference type="SAM" id="MobiDB-lite"/>
    </source>
</evidence>
<keyword evidence="5" id="KW-0472">Membrane</keyword>
<keyword evidence="5" id="KW-1133">Transmembrane helix</keyword>
<dbReference type="GO" id="GO:0016740">
    <property type="term" value="F:transferase activity"/>
    <property type="evidence" value="ECO:0007669"/>
    <property type="project" value="UniProtKB-KW"/>
</dbReference>
<feature type="compositionally biased region" description="Low complexity" evidence="4">
    <location>
        <begin position="232"/>
        <end position="264"/>
    </location>
</feature>
<evidence type="ECO:0000256" key="5">
    <source>
        <dbReference type="SAM" id="Phobius"/>
    </source>
</evidence>
<keyword evidence="7" id="KW-1185">Reference proteome</keyword>
<feature type="region of interest" description="Disordered" evidence="4">
    <location>
        <begin position="183"/>
        <end position="264"/>
    </location>
</feature>
<dbReference type="EMBL" id="KE343680">
    <property type="protein sequence ID" value="EXB38146.1"/>
    <property type="molecule type" value="Genomic_DNA"/>
</dbReference>
<evidence type="ECO:0000256" key="1">
    <source>
        <dbReference type="ARBA" id="ARBA00004508"/>
    </source>
</evidence>
<dbReference type="STRING" id="981085.W9QIG8"/>
<accession>W9QIG8</accession>
<keyword evidence="5" id="KW-0812">Transmembrane</keyword>
<proteinExistence type="inferred from homology"/>
<evidence type="ECO:0000256" key="2">
    <source>
        <dbReference type="ARBA" id="ARBA00005985"/>
    </source>
</evidence>
<dbReference type="PANTHER" id="PTHR43009:SF7">
    <property type="entry name" value="HOMOGENTISATE GERANYLGERANYLTRANSFERASE, CHLOROPLASTIC"/>
    <property type="match status" value="1"/>
</dbReference>
<organism evidence="6 7">
    <name type="scientific">Morus notabilis</name>
    <dbReference type="NCBI Taxonomy" id="981085"/>
    <lineage>
        <taxon>Eukaryota</taxon>
        <taxon>Viridiplantae</taxon>
        <taxon>Streptophyta</taxon>
        <taxon>Embryophyta</taxon>
        <taxon>Tracheophyta</taxon>
        <taxon>Spermatophyta</taxon>
        <taxon>Magnoliopsida</taxon>
        <taxon>eudicotyledons</taxon>
        <taxon>Gunneridae</taxon>
        <taxon>Pentapetalae</taxon>
        <taxon>rosids</taxon>
        <taxon>fabids</taxon>
        <taxon>Rosales</taxon>
        <taxon>Moraceae</taxon>
        <taxon>Moreae</taxon>
        <taxon>Morus</taxon>
    </lineage>
</organism>
<evidence type="ECO:0000313" key="6">
    <source>
        <dbReference type="EMBL" id="EXB38146.1"/>
    </source>
</evidence>
<comment type="subcellular location">
    <subcellularLocation>
        <location evidence="1">Plastid</location>
        <location evidence="1">Chloroplast membrane</location>
        <topology evidence="1">Multi-pass membrane protein</topology>
    </subcellularLocation>
</comment>
<dbReference type="PANTHER" id="PTHR43009">
    <property type="entry name" value="HOMOGENTISATE SOLANESYLTRANSFERASE, CHLOROPLASTIC"/>
    <property type="match status" value="1"/>
</dbReference>
<keyword evidence="3" id="KW-0808">Transferase</keyword>
<feature type="compositionally biased region" description="Polar residues" evidence="4">
    <location>
        <begin position="219"/>
        <end position="231"/>
    </location>
</feature>
<comment type="similarity">
    <text evidence="2">Belongs to the UbiA prenyltransferase family.</text>
</comment>
<feature type="compositionally biased region" description="Basic and acidic residues" evidence="4">
    <location>
        <begin position="200"/>
        <end position="210"/>
    </location>
</feature>
<protein>
    <submittedName>
        <fullName evidence="6">Uncharacterized protein</fullName>
    </submittedName>
</protein>
<evidence type="ECO:0000256" key="3">
    <source>
        <dbReference type="ARBA" id="ARBA00022679"/>
    </source>
</evidence>
<name>W9QIG8_9ROSA</name>
<reference evidence="7" key="1">
    <citation type="submission" date="2013-01" db="EMBL/GenBank/DDBJ databases">
        <title>Draft Genome Sequence of a Mulberry Tree, Morus notabilis C.K. Schneid.</title>
        <authorList>
            <person name="He N."/>
            <person name="Zhao S."/>
        </authorList>
    </citation>
    <scope>NUCLEOTIDE SEQUENCE</scope>
</reference>
<dbReference type="Proteomes" id="UP000030645">
    <property type="component" value="Unassembled WGS sequence"/>
</dbReference>
<sequence>MEAVEISRHNKASSHVNRLIPTKAKTKDIKSSNFPSKIVKKTYAEHYIINNGGVIYAIIYGFSWISIAVEACAQVESDDSNIPVFTDAQFKSASPNSAFDKVLRFGSASYKFTRPYAQHEAIISTICIFARVLVENPQVFKWSVLFKAFPGLIAVMLAYAYYNGINQIYDVDIDSSEPIKEYWQTSSDGAPSRDTGSEDNSAKKEYHRENPAGVRLSGPSPTFSDLSKSTETTLTSDPASAATPATRAATPIATRATLPMQAMT</sequence>
<evidence type="ECO:0000313" key="7">
    <source>
        <dbReference type="Proteomes" id="UP000030645"/>
    </source>
</evidence>
<feature type="transmembrane region" description="Helical" evidence="5">
    <location>
        <begin position="144"/>
        <end position="162"/>
    </location>
</feature>